<dbReference type="InterPro" id="IPR002656">
    <property type="entry name" value="Acyl_transf_3_dom"/>
</dbReference>
<feature type="transmembrane region" description="Helical" evidence="1">
    <location>
        <begin position="283"/>
        <end position="303"/>
    </location>
</feature>
<feature type="transmembrane region" description="Helical" evidence="1">
    <location>
        <begin position="217"/>
        <end position="238"/>
    </location>
</feature>
<feature type="transmembrane region" description="Helical" evidence="1">
    <location>
        <begin position="244"/>
        <end position="263"/>
    </location>
</feature>
<dbReference type="Pfam" id="PF01757">
    <property type="entry name" value="Acyl_transf_3"/>
    <property type="match status" value="1"/>
</dbReference>
<evidence type="ECO:0000256" key="1">
    <source>
        <dbReference type="SAM" id="Phobius"/>
    </source>
</evidence>
<dbReference type="InterPro" id="IPR050879">
    <property type="entry name" value="Acyltransferase_3"/>
</dbReference>
<keyword evidence="1" id="KW-0812">Transmembrane</keyword>
<keyword evidence="3" id="KW-0808">Transferase</keyword>
<dbReference type="STRING" id="366602.Caul_4545"/>
<dbReference type="HOGENOM" id="CLU_005679_2_1_5"/>
<protein>
    <submittedName>
        <fullName evidence="3">Acyltransferase 3</fullName>
    </submittedName>
</protein>
<feature type="transmembrane region" description="Helical" evidence="1">
    <location>
        <begin position="12"/>
        <end position="31"/>
    </location>
</feature>
<name>B0T117_CAUSK</name>
<sequence length="358" mass="38176">MTEVKLVPRTYLTLDGLRGIAAVCVMLYHYSGFLSARTVLPSSFLAVDLFFLLSGFVIAHAYEAKLLAGMSLLRFSVVRVVRLYPLYLAGLAIGVSYALLKNMMTPADATPVNGFNILLSAMFLPSPGTLFPFNPASWSLFFELAINFAYAVCIKRLSNSVLLGVLVLSFIALVVAGVHWGSLDIGMTPRTFWGGAARVCFSFTAGVLLWRRRSELGARVSGLAAISLAAAFAVFAVAPPSPAYVYDLACVAVLFPALVAYGARTEPSASMRPAFAWGARLSYPIYVLHGPVLMVAAGAYKVALHDDPAAAAPLTGLCFAGVTVAAAYATLRLFDEPLRARLNAGIRSLSPARAPVRP</sequence>
<proteinExistence type="predicted"/>
<gene>
    <name evidence="3" type="ordered locus">Caul_4545</name>
</gene>
<reference evidence="3" key="1">
    <citation type="submission" date="2008-01" db="EMBL/GenBank/DDBJ databases">
        <title>Complete sequence of chromosome of Caulobacter sp. K31.</title>
        <authorList>
            <consortium name="US DOE Joint Genome Institute"/>
            <person name="Copeland A."/>
            <person name="Lucas S."/>
            <person name="Lapidus A."/>
            <person name="Barry K."/>
            <person name="Glavina del Rio T."/>
            <person name="Dalin E."/>
            <person name="Tice H."/>
            <person name="Pitluck S."/>
            <person name="Bruce D."/>
            <person name="Goodwin L."/>
            <person name="Thompson L.S."/>
            <person name="Brettin T."/>
            <person name="Detter J.C."/>
            <person name="Han C."/>
            <person name="Schmutz J."/>
            <person name="Larimer F."/>
            <person name="Land M."/>
            <person name="Hauser L."/>
            <person name="Kyrpides N."/>
            <person name="Kim E."/>
            <person name="Stephens C."/>
            <person name="Richardson P."/>
        </authorList>
    </citation>
    <scope>NUCLEOTIDE SEQUENCE [LARGE SCALE GENOMIC DNA]</scope>
    <source>
        <strain evidence="3">K31</strain>
    </source>
</reference>
<evidence type="ECO:0000313" key="3">
    <source>
        <dbReference type="EMBL" id="ABZ73665.1"/>
    </source>
</evidence>
<dbReference type="EMBL" id="CP000927">
    <property type="protein sequence ID" value="ABZ73665.1"/>
    <property type="molecule type" value="Genomic_DNA"/>
</dbReference>
<dbReference type="PANTHER" id="PTHR23028:SF134">
    <property type="entry name" value="PUTATIVE (AFU_ORTHOLOGUE AFUA_4G08520)-RELATED"/>
    <property type="match status" value="1"/>
</dbReference>
<dbReference type="PANTHER" id="PTHR23028">
    <property type="entry name" value="ACETYLTRANSFERASE"/>
    <property type="match status" value="1"/>
</dbReference>
<feature type="transmembrane region" description="Helical" evidence="1">
    <location>
        <begin position="161"/>
        <end position="180"/>
    </location>
</feature>
<keyword evidence="1" id="KW-1133">Transmembrane helix</keyword>
<organism evidence="3">
    <name type="scientific">Caulobacter sp. (strain K31)</name>
    <dbReference type="NCBI Taxonomy" id="366602"/>
    <lineage>
        <taxon>Bacteria</taxon>
        <taxon>Pseudomonadati</taxon>
        <taxon>Pseudomonadota</taxon>
        <taxon>Alphaproteobacteria</taxon>
        <taxon>Caulobacterales</taxon>
        <taxon>Caulobacteraceae</taxon>
        <taxon>Caulobacter</taxon>
    </lineage>
</organism>
<feature type="transmembrane region" description="Helical" evidence="1">
    <location>
        <begin position="43"/>
        <end position="62"/>
    </location>
</feature>
<feature type="transmembrane region" description="Helical" evidence="1">
    <location>
        <begin position="192"/>
        <end position="210"/>
    </location>
</feature>
<dbReference type="AlphaFoldDB" id="B0T117"/>
<dbReference type="KEGG" id="cak:Caul_4545"/>
<accession>B0T117</accession>
<feature type="domain" description="Acyltransferase 3" evidence="2">
    <location>
        <begin position="14"/>
        <end position="330"/>
    </location>
</feature>
<evidence type="ECO:0000259" key="2">
    <source>
        <dbReference type="Pfam" id="PF01757"/>
    </source>
</evidence>
<feature type="transmembrane region" description="Helical" evidence="1">
    <location>
        <begin position="136"/>
        <end position="154"/>
    </location>
</feature>
<dbReference type="eggNOG" id="COG1835">
    <property type="taxonomic scope" value="Bacteria"/>
</dbReference>
<keyword evidence="3" id="KW-0012">Acyltransferase</keyword>
<keyword evidence="1" id="KW-0472">Membrane</keyword>
<feature type="transmembrane region" description="Helical" evidence="1">
    <location>
        <begin position="309"/>
        <end position="331"/>
    </location>
</feature>
<dbReference type="OrthoDB" id="9796461at2"/>
<dbReference type="GO" id="GO:0016747">
    <property type="term" value="F:acyltransferase activity, transferring groups other than amino-acyl groups"/>
    <property type="evidence" value="ECO:0007669"/>
    <property type="project" value="InterPro"/>
</dbReference>
<feature type="transmembrane region" description="Helical" evidence="1">
    <location>
        <begin position="83"/>
        <end position="100"/>
    </location>
</feature>